<dbReference type="PANTHER" id="PTHR32332:SF18">
    <property type="entry name" value="2-NITROPROPANE DIOXYGENASE"/>
    <property type="match status" value="1"/>
</dbReference>
<dbReference type="PANTHER" id="PTHR32332">
    <property type="entry name" value="2-NITROPROPANE DIOXYGENASE"/>
    <property type="match status" value="1"/>
</dbReference>
<keyword evidence="1" id="KW-0285">Flavoprotein</keyword>
<protein>
    <submittedName>
        <fullName evidence="4">Nitronate monooxygenase</fullName>
    </submittedName>
</protein>
<dbReference type="EMBL" id="VUMH01000005">
    <property type="protein sequence ID" value="MSS27691.1"/>
    <property type="molecule type" value="Genomic_DNA"/>
</dbReference>
<dbReference type="CDD" id="cd04730">
    <property type="entry name" value="NPD_like"/>
    <property type="match status" value="1"/>
</dbReference>
<gene>
    <name evidence="4" type="ORF">FYJ44_06430</name>
</gene>
<dbReference type="GO" id="GO:0018580">
    <property type="term" value="F:nitronate monooxygenase activity"/>
    <property type="evidence" value="ECO:0007669"/>
    <property type="project" value="InterPro"/>
</dbReference>
<dbReference type="SUPFAM" id="SSF51412">
    <property type="entry name" value="Inosine monophosphate dehydrogenase (IMPDH)"/>
    <property type="match status" value="1"/>
</dbReference>
<reference evidence="4 5" key="1">
    <citation type="submission" date="2019-09" db="EMBL/GenBank/DDBJ databases">
        <title>In-depth cultivation of the pig gut microbiome towards novel bacterial diversity and tailored functional studies.</title>
        <authorList>
            <person name="Wylensek D."/>
            <person name="Hitch T.C.A."/>
            <person name="Clavel T."/>
        </authorList>
    </citation>
    <scope>NUCLEOTIDE SEQUENCE [LARGE SCALE GENOMIC DNA]</scope>
    <source>
        <strain evidence="4 5">PG-178-WT-4</strain>
    </source>
</reference>
<evidence type="ECO:0000313" key="5">
    <source>
        <dbReference type="Proteomes" id="UP000477488"/>
    </source>
</evidence>
<evidence type="ECO:0000256" key="3">
    <source>
        <dbReference type="ARBA" id="ARBA00023002"/>
    </source>
</evidence>
<keyword evidence="2" id="KW-0288">FMN</keyword>
<keyword evidence="4" id="KW-0503">Monooxygenase</keyword>
<evidence type="ECO:0000256" key="2">
    <source>
        <dbReference type="ARBA" id="ARBA00022643"/>
    </source>
</evidence>
<proteinExistence type="predicted"/>
<dbReference type="InterPro" id="IPR013785">
    <property type="entry name" value="Aldolase_TIM"/>
</dbReference>
<dbReference type="Pfam" id="PF03060">
    <property type="entry name" value="NMO"/>
    <property type="match status" value="1"/>
</dbReference>
<dbReference type="Proteomes" id="UP000477488">
    <property type="component" value="Unassembled WGS sequence"/>
</dbReference>
<dbReference type="InterPro" id="IPR004136">
    <property type="entry name" value="NMO"/>
</dbReference>
<evidence type="ECO:0000256" key="1">
    <source>
        <dbReference type="ARBA" id="ARBA00022630"/>
    </source>
</evidence>
<keyword evidence="5" id="KW-1185">Reference proteome</keyword>
<accession>A0A6L5XLB8</accession>
<keyword evidence="3" id="KW-0560">Oxidoreductase</keyword>
<sequence>MPFPSLKIGNLTAKVPVVQGGMGVGISLSGLASAVANQGGIGVIAGAMIGMKEPDVAKNPLEANLRALRNEIIKARELSNGIIGVNIMVALTTFSQMVRTSIEHKADIIFSGAGLPLDMPRHLLQLCEEKKEEFKTKLVPIVSSGRAATVIAKKWLSRFNYLPDAFVVEGPKAGGHLGFKPEEIQDPAHALEVLVPEVVEAVKPFEDKFGRAVPIIAAGGVYTGADIKKFLDLGAAGVQMGTRFVATHECDADERFKQSYLAARQEDVTIIRSPVGMPGRALTNDFINAAREGLKKPFKCIFHCVSTCQQEKTPYCIAQALISAMRGNLERGFAFCGANVFRVNKIISVHELMDSLQREFDDAMNSLSKGVQNMQSMLGYGNKPEQAQMR</sequence>
<dbReference type="RefSeq" id="WP_154510345.1">
    <property type="nucleotide sequence ID" value="NZ_DBFWWU010000273.1"/>
</dbReference>
<dbReference type="AlphaFoldDB" id="A0A6L5XLB8"/>
<organism evidence="4 5">
    <name type="scientific">Desulfovibrio porci</name>
    <dbReference type="NCBI Taxonomy" id="2605782"/>
    <lineage>
        <taxon>Bacteria</taxon>
        <taxon>Pseudomonadati</taxon>
        <taxon>Thermodesulfobacteriota</taxon>
        <taxon>Desulfovibrionia</taxon>
        <taxon>Desulfovibrionales</taxon>
        <taxon>Desulfovibrionaceae</taxon>
        <taxon>Desulfovibrio</taxon>
    </lineage>
</organism>
<name>A0A6L5XLB8_9BACT</name>
<comment type="caution">
    <text evidence="4">The sequence shown here is derived from an EMBL/GenBank/DDBJ whole genome shotgun (WGS) entry which is preliminary data.</text>
</comment>
<evidence type="ECO:0000313" key="4">
    <source>
        <dbReference type="EMBL" id="MSS27691.1"/>
    </source>
</evidence>
<dbReference type="Gene3D" id="3.20.20.70">
    <property type="entry name" value="Aldolase class I"/>
    <property type="match status" value="1"/>
</dbReference>